<evidence type="ECO:0000256" key="1">
    <source>
        <dbReference type="SAM" id="MobiDB-lite"/>
    </source>
</evidence>
<evidence type="ECO:0000313" key="3">
    <source>
        <dbReference type="EMBL" id="AXQ91312.1"/>
    </source>
</evidence>
<evidence type="ECO:0000256" key="2">
    <source>
        <dbReference type="SAM" id="SignalP"/>
    </source>
</evidence>
<feature type="chain" id="PRO_5017175468" description="Lipoprotein" evidence="2">
    <location>
        <begin position="26"/>
        <end position="67"/>
    </location>
</feature>
<dbReference type="EMBL" id="CP031743">
    <property type="protein sequence ID" value="AXQ91312.1"/>
    <property type="molecule type" value="Genomic_DNA"/>
</dbReference>
<feature type="compositionally biased region" description="Basic residues" evidence="1">
    <location>
        <begin position="52"/>
        <end position="67"/>
    </location>
</feature>
<protein>
    <recommendedName>
        <fullName evidence="4">Lipoprotein</fullName>
    </recommendedName>
</protein>
<evidence type="ECO:0008006" key="4">
    <source>
        <dbReference type="Google" id="ProtNLM"/>
    </source>
</evidence>
<feature type="region of interest" description="Disordered" evidence="1">
    <location>
        <begin position="39"/>
        <end position="67"/>
    </location>
</feature>
<dbReference type="AlphaFoldDB" id="A0A385EXU4"/>
<keyword evidence="2" id="KW-0732">Signal</keyword>
<dbReference type="PROSITE" id="PS51257">
    <property type="entry name" value="PROKAR_LIPOPROTEIN"/>
    <property type="match status" value="1"/>
</dbReference>
<name>A0A385EXU4_ACIBA</name>
<accession>A0A385EXU4</accession>
<organism evidence="3">
    <name type="scientific">Acinetobacter baumannii WM99c</name>
    <dbReference type="NCBI Taxonomy" id="945555"/>
    <lineage>
        <taxon>Bacteria</taxon>
        <taxon>Pseudomonadati</taxon>
        <taxon>Pseudomonadota</taxon>
        <taxon>Gammaproteobacteria</taxon>
        <taxon>Moraxellales</taxon>
        <taxon>Moraxellaceae</taxon>
        <taxon>Acinetobacter</taxon>
        <taxon>Acinetobacter calcoaceticus/baumannii complex</taxon>
    </lineage>
</organism>
<reference evidence="3" key="1">
    <citation type="submission" date="2018-08" db="EMBL/GenBank/DDBJ databases">
        <title>Complete genome sequence of Acinetobacter baumannii strain WM99c.</title>
        <authorList>
            <person name="Nigro S.J."/>
            <person name="Wick R.R."/>
            <person name="Holt K.E."/>
            <person name="Hall R.M."/>
        </authorList>
    </citation>
    <scope>NUCLEOTIDE SEQUENCE</scope>
    <source>
        <strain evidence="3">WM99c</strain>
    </source>
</reference>
<sequence>MRMSRLLLATTAGLMALNTKLSVLSALVASCGHASPLSCKANTVKSKPNKLSQKKKRLIARRLNKHK</sequence>
<gene>
    <name evidence="3" type="ORF">BSF95_02952</name>
</gene>
<feature type="signal peptide" evidence="2">
    <location>
        <begin position="1"/>
        <end position="25"/>
    </location>
</feature>
<proteinExistence type="predicted"/>